<evidence type="ECO:0000313" key="2">
    <source>
        <dbReference type="Proteomes" id="UP000006787"/>
    </source>
</evidence>
<reference evidence="1 2" key="1">
    <citation type="journal article" date="2012" name="J. Bacteriol.">
        <title>Genome Sequence of the Bacteriocin-Producing Strain Lactococcus garvieae DCC43.</title>
        <authorList>
            <person name="Gabrielsen C."/>
            <person name="Brede D.A."/>
            <person name="Hernandez P.E."/>
            <person name="Nes I.F."/>
            <person name="Diep D.B."/>
        </authorList>
    </citation>
    <scope>NUCLEOTIDE SEQUENCE [LARGE SCALE GENOMIC DNA]</scope>
    <source>
        <strain evidence="1 2">DCC43</strain>
    </source>
</reference>
<sequence length="73" mass="8283">MTGTEQRLEALEKQKAVRKTLASNLEQVKALPWEQFDNVDSAEIPKALDLVQVLHNDVYEYPFIQIAGAEKNV</sequence>
<dbReference type="AlphaFoldDB" id="K2PLN0"/>
<comment type="caution">
    <text evidence="1">The sequence shown here is derived from an EMBL/GenBank/DDBJ whole genome shotgun (WGS) entry which is preliminary data.</text>
</comment>
<dbReference type="EMBL" id="AMQS01000003">
    <property type="protein sequence ID" value="EKF52260.1"/>
    <property type="molecule type" value="Genomic_DNA"/>
</dbReference>
<dbReference type="PATRIC" id="fig|1231377.3.peg.346"/>
<evidence type="ECO:0000313" key="1">
    <source>
        <dbReference type="EMBL" id="EKF52260.1"/>
    </source>
</evidence>
<dbReference type="Proteomes" id="UP000006787">
    <property type="component" value="Unassembled WGS sequence"/>
</dbReference>
<gene>
    <name evidence="1" type="ORF">C426_0346</name>
</gene>
<organism evidence="1 2">
    <name type="scientific">Lactococcus garvieae DCC43</name>
    <dbReference type="NCBI Taxonomy" id="1231377"/>
    <lineage>
        <taxon>Bacteria</taxon>
        <taxon>Bacillati</taxon>
        <taxon>Bacillota</taxon>
        <taxon>Bacilli</taxon>
        <taxon>Lactobacillales</taxon>
        <taxon>Streptococcaceae</taxon>
        <taxon>Lactococcus</taxon>
    </lineage>
</organism>
<protein>
    <submittedName>
        <fullName evidence="1">Orf9</fullName>
    </submittedName>
</protein>
<name>K2PLN0_9LACT</name>
<proteinExistence type="predicted"/>
<accession>K2PLN0</accession>